<dbReference type="NCBIfam" id="TIGR01563">
    <property type="entry name" value="gp16_SPP1"/>
    <property type="match status" value="1"/>
</dbReference>
<dbReference type="OrthoDB" id="9808209at2"/>
<dbReference type="InterPro" id="IPR008767">
    <property type="entry name" value="Phage_SPP1_head-tail_adaptor"/>
</dbReference>
<gene>
    <name evidence="1" type="ORF">Dia5BBH33_03780</name>
</gene>
<evidence type="ECO:0000313" key="2">
    <source>
        <dbReference type="Proteomes" id="UP000320585"/>
    </source>
</evidence>
<organism evidence="1 2">
    <name type="scientific">Dialister hominis</name>
    <dbReference type="NCBI Taxonomy" id="2582419"/>
    <lineage>
        <taxon>Bacteria</taxon>
        <taxon>Bacillati</taxon>
        <taxon>Bacillota</taxon>
        <taxon>Negativicutes</taxon>
        <taxon>Veillonellales</taxon>
        <taxon>Veillonellaceae</taxon>
        <taxon>Dialister</taxon>
    </lineage>
</organism>
<evidence type="ECO:0000313" key="1">
    <source>
        <dbReference type="EMBL" id="BBK24443.1"/>
    </source>
</evidence>
<evidence type="ECO:0008006" key="3">
    <source>
        <dbReference type="Google" id="ProtNLM"/>
    </source>
</evidence>
<dbReference type="GeneID" id="92715601"/>
<proteinExistence type="predicted"/>
<dbReference type="Pfam" id="PF05521">
    <property type="entry name" value="Phage_HCP"/>
    <property type="match status" value="1"/>
</dbReference>
<protein>
    <recommendedName>
        <fullName evidence="3">Head-tail adaptor protein</fullName>
    </recommendedName>
</protein>
<dbReference type="Proteomes" id="UP000320585">
    <property type="component" value="Chromosome"/>
</dbReference>
<dbReference type="Gene3D" id="2.40.10.270">
    <property type="entry name" value="Bacteriophage SPP1 head-tail adaptor protein"/>
    <property type="match status" value="1"/>
</dbReference>
<keyword evidence="2" id="KW-1185">Reference proteome</keyword>
<dbReference type="RefSeq" id="WP_143332265.1">
    <property type="nucleotide sequence ID" value="NZ_AP019697.1"/>
</dbReference>
<dbReference type="EMBL" id="AP019697">
    <property type="protein sequence ID" value="BBK24443.1"/>
    <property type="molecule type" value="Genomic_DNA"/>
</dbReference>
<name>A0A8D4ZZW2_9FIRM</name>
<dbReference type="InterPro" id="IPR038666">
    <property type="entry name" value="SSP1_head-tail_sf"/>
</dbReference>
<dbReference type="AlphaFoldDB" id="A0A8D4ZZW2"/>
<dbReference type="KEGG" id="dho:Dia5BBH33_03780"/>
<accession>A0A8D4ZZW2</accession>
<sequence>MINAEIGSMDKKIHILQYVDKEDEYGLTHQEKVDVIGHSIWARMEPFRGKEYYEQFKDKVQETIKVTIRYRKGLNTNMLISYQGVLYEIQTISDVYMAHVKLEIMCRRLQRGAEDED</sequence>
<reference evidence="2" key="1">
    <citation type="submission" date="2019-05" db="EMBL/GenBank/DDBJ databases">
        <title>Complete genome sequencing of Dialister sp. strain 5BBH33.</title>
        <authorList>
            <person name="Sakamoto M."/>
            <person name="Murakami T."/>
            <person name="Mori H."/>
        </authorList>
    </citation>
    <scope>NUCLEOTIDE SEQUENCE [LARGE SCALE GENOMIC DNA]</scope>
    <source>
        <strain evidence="2">5BBH33</strain>
    </source>
</reference>